<dbReference type="HOGENOM" id="CLU_3362287_0_0_1"/>
<keyword evidence="2" id="KW-1185">Reference proteome</keyword>
<gene>
    <name evidence="1" type="ORF">CAEBREN_29321</name>
</gene>
<feature type="non-terminal residue" evidence="1">
    <location>
        <position position="1"/>
    </location>
</feature>
<organism evidence="2">
    <name type="scientific">Caenorhabditis brenneri</name>
    <name type="common">Nematode worm</name>
    <dbReference type="NCBI Taxonomy" id="135651"/>
    <lineage>
        <taxon>Eukaryota</taxon>
        <taxon>Metazoa</taxon>
        <taxon>Ecdysozoa</taxon>
        <taxon>Nematoda</taxon>
        <taxon>Chromadorea</taxon>
        <taxon>Rhabditida</taxon>
        <taxon>Rhabditina</taxon>
        <taxon>Rhabditomorpha</taxon>
        <taxon>Rhabditoidea</taxon>
        <taxon>Rhabditidae</taxon>
        <taxon>Peloderinae</taxon>
        <taxon>Caenorhabditis</taxon>
    </lineage>
</organism>
<sequence length="36" mass="4154">DLYCESPISLRSVNILLNPVHSVDNFDQVPRRNADR</sequence>
<dbReference type="AlphaFoldDB" id="G0PJ77"/>
<evidence type="ECO:0000313" key="1">
    <source>
        <dbReference type="EMBL" id="EGT58800.1"/>
    </source>
</evidence>
<proteinExistence type="predicted"/>
<protein>
    <submittedName>
        <fullName evidence="1">Uncharacterized protein</fullName>
    </submittedName>
</protein>
<dbReference type="EMBL" id="GL380649">
    <property type="protein sequence ID" value="EGT58800.1"/>
    <property type="molecule type" value="Genomic_DNA"/>
</dbReference>
<dbReference type="InParanoid" id="G0PJ77"/>
<name>G0PJ77_CAEBE</name>
<accession>G0PJ77</accession>
<reference evidence="2" key="1">
    <citation type="submission" date="2011-07" db="EMBL/GenBank/DDBJ databases">
        <authorList>
            <consortium name="Caenorhabditis brenneri Sequencing and Analysis Consortium"/>
            <person name="Wilson R.K."/>
        </authorList>
    </citation>
    <scope>NUCLEOTIDE SEQUENCE [LARGE SCALE GENOMIC DNA]</scope>
    <source>
        <strain evidence="2">PB2801</strain>
    </source>
</reference>
<evidence type="ECO:0000313" key="2">
    <source>
        <dbReference type="Proteomes" id="UP000008068"/>
    </source>
</evidence>
<dbReference type="Proteomes" id="UP000008068">
    <property type="component" value="Unassembled WGS sequence"/>
</dbReference>